<name>A0A538TR18_UNCEI</name>
<dbReference type="Proteomes" id="UP000317691">
    <property type="component" value="Unassembled WGS sequence"/>
</dbReference>
<comment type="caution">
    <text evidence="6">The sequence shown here is derived from an EMBL/GenBank/DDBJ whole genome shotgun (WGS) entry which is preliminary data.</text>
</comment>
<proteinExistence type="predicted"/>
<gene>
    <name evidence="6" type="ORF">E6K79_04170</name>
</gene>
<evidence type="ECO:0000256" key="1">
    <source>
        <dbReference type="ARBA" id="ARBA00022690"/>
    </source>
</evidence>
<evidence type="ECO:0000313" key="6">
    <source>
        <dbReference type="EMBL" id="TMQ66064.1"/>
    </source>
</evidence>
<evidence type="ECO:0000259" key="5">
    <source>
        <dbReference type="Pfam" id="PF09394"/>
    </source>
</evidence>
<feature type="chain" id="PRO_5021746851" description="Proteinase inhibitor I42 chagasin domain-containing protein" evidence="4">
    <location>
        <begin position="23"/>
        <end position="209"/>
    </location>
</feature>
<sequence length="209" mass="22536">MKWTSRILILAILFAAMSGCQKGQKAAASKEGRSSTSAKVKNASAKPAGKTATSKKESAKLASSSTKSSSAKTSSTKSSSTKSSSAKAETSHEKASNLHFTHPGVLTMSDNGRSFDVRQGEVIVVKLDSNHSSGFSWSLGEDIGAVVKQDGKSVYARNTSKSGKILSGGNETWRFRTVGTGRETVKLEYRRSWERNFPDRTFRFSLTVR</sequence>
<feature type="compositionally biased region" description="Low complexity" evidence="3">
    <location>
        <begin position="60"/>
        <end position="88"/>
    </location>
</feature>
<dbReference type="Pfam" id="PF09394">
    <property type="entry name" value="Inhibitor_I42"/>
    <property type="match status" value="1"/>
</dbReference>
<organism evidence="6 7">
    <name type="scientific">Eiseniibacteriota bacterium</name>
    <dbReference type="NCBI Taxonomy" id="2212470"/>
    <lineage>
        <taxon>Bacteria</taxon>
        <taxon>Candidatus Eiseniibacteriota</taxon>
    </lineage>
</organism>
<keyword evidence="1" id="KW-0646">Protease inhibitor</keyword>
<evidence type="ECO:0000256" key="3">
    <source>
        <dbReference type="SAM" id="MobiDB-lite"/>
    </source>
</evidence>
<evidence type="ECO:0000256" key="4">
    <source>
        <dbReference type="SAM" id="SignalP"/>
    </source>
</evidence>
<dbReference type="PROSITE" id="PS51257">
    <property type="entry name" value="PROKAR_LIPOPROTEIN"/>
    <property type="match status" value="1"/>
</dbReference>
<feature type="domain" description="Proteinase inhibitor I42 chagasin" evidence="5">
    <location>
        <begin position="117"/>
        <end position="208"/>
    </location>
</feature>
<protein>
    <recommendedName>
        <fullName evidence="5">Proteinase inhibitor I42 chagasin domain-containing protein</fullName>
    </recommendedName>
</protein>
<keyword evidence="2" id="KW-0789">Thiol protease inhibitor</keyword>
<dbReference type="InterPro" id="IPR036331">
    <property type="entry name" value="Chagasin-like_sf"/>
</dbReference>
<evidence type="ECO:0000313" key="7">
    <source>
        <dbReference type="Proteomes" id="UP000317691"/>
    </source>
</evidence>
<dbReference type="AlphaFoldDB" id="A0A538TR18"/>
<dbReference type="SUPFAM" id="SSF141066">
    <property type="entry name" value="ICP-like"/>
    <property type="match status" value="1"/>
</dbReference>
<dbReference type="InterPro" id="IPR052781">
    <property type="entry name" value="Cys_protease_inhibitor_I42"/>
</dbReference>
<keyword evidence="4" id="KW-0732">Signal</keyword>
<feature type="region of interest" description="Disordered" evidence="3">
    <location>
        <begin position="26"/>
        <end position="104"/>
    </location>
</feature>
<dbReference type="InterPro" id="IPR018990">
    <property type="entry name" value="Prot_inh_I42_chagasin"/>
</dbReference>
<evidence type="ECO:0000256" key="2">
    <source>
        <dbReference type="ARBA" id="ARBA00022704"/>
    </source>
</evidence>
<dbReference type="Gene3D" id="2.60.40.2020">
    <property type="match status" value="1"/>
</dbReference>
<reference evidence="6 7" key="1">
    <citation type="journal article" date="2019" name="Nat. Microbiol.">
        <title>Mediterranean grassland soil C-N compound turnover is dependent on rainfall and depth, and is mediated by genomically divergent microorganisms.</title>
        <authorList>
            <person name="Diamond S."/>
            <person name="Andeer P.F."/>
            <person name="Li Z."/>
            <person name="Crits-Christoph A."/>
            <person name="Burstein D."/>
            <person name="Anantharaman K."/>
            <person name="Lane K.R."/>
            <person name="Thomas B.C."/>
            <person name="Pan C."/>
            <person name="Northen T.R."/>
            <person name="Banfield J.F."/>
        </authorList>
    </citation>
    <scope>NUCLEOTIDE SEQUENCE [LARGE SCALE GENOMIC DNA]</scope>
    <source>
        <strain evidence="6">WS_9</strain>
    </source>
</reference>
<dbReference type="PANTHER" id="PTHR36530">
    <property type="entry name" value="INHIBITOR OF CYSTEINE PEPTIDASE"/>
    <property type="match status" value="1"/>
</dbReference>
<dbReference type="EMBL" id="VBOZ01000010">
    <property type="protein sequence ID" value="TMQ66064.1"/>
    <property type="molecule type" value="Genomic_DNA"/>
</dbReference>
<dbReference type="GO" id="GO:0004869">
    <property type="term" value="F:cysteine-type endopeptidase inhibitor activity"/>
    <property type="evidence" value="ECO:0007669"/>
    <property type="project" value="UniProtKB-KW"/>
</dbReference>
<feature type="signal peptide" evidence="4">
    <location>
        <begin position="1"/>
        <end position="22"/>
    </location>
</feature>
<dbReference type="PANTHER" id="PTHR36530:SF1">
    <property type="entry name" value="AMOEBIASIN-1"/>
    <property type="match status" value="1"/>
</dbReference>
<accession>A0A538TR18</accession>